<dbReference type="EMBL" id="PQXN01000073">
    <property type="protein sequence ID" value="TGO56803.1"/>
    <property type="molecule type" value="Genomic_DNA"/>
</dbReference>
<evidence type="ECO:0000313" key="3">
    <source>
        <dbReference type="Proteomes" id="UP000297527"/>
    </source>
</evidence>
<dbReference type="AlphaFoldDB" id="A0A4Z1IJH9"/>
<dbReference type="OrthoDB" id="10449517at2759"/>
<feature type="compositionally biased region" description="Basic and acidic residues" evidence="1">
    <location>
        <begin position="18"/>
        <end position="29"/>
    </location>
</feature>
<protein>
    <submittedName>
        <fullName evidence="2">Uncharacterized protein</fullName>
    </submittedName>
</protein>
<evidence type="ECO:0000313" key="2">
    <source>
        <dbReference type="EMBL" id="TGO56803.1"/>
    </source>
</evidence>
<comment type="caution">
    <text evidence="2">The sequence shown here is derived from an EMBL/GenBank/DDBJ whole genome shotgun (WGS) entry which is preliminary data.</text>
</comment>
<evidence type="ECO:0000256" key="1">
    <source>
        <dbReference type="SAM" id="MobiDB-lite"/>
    </source>
</evidence>
<dbReference type="Proteomes" id="UP000297527">
    <property type="component" value="Unassembled WGS sequence"/>
</dbReference>
<name>A0A4Z1IJH9_9HELO</name>
<feature type="region of interest" description="Disordered" evidence="1">
    <location>
        <begin position="16"/>
        <end position="35"/>
    </location>
</feature>
<accession>A0A4Z1IJH9</accession>
<gene>
    <name evidence="2" type="ORF">BCON_0073g00380</name>
</gene>
<organism evidence="2 3">
    <name type="scientific">Botryotinia convoluta</name>
    <dbReference type="NCBI Taxonomy" id="54673"/>
    <lineage>
        <taxon>Eukaryota</taxon>
        <taxon>Fungi</taxon>
        <taxon>Dikarya</taxon>
        <taxon>Ascomycota</taxon>
        <taxon>Pezizomycotina</taxon>
        <taxon>Leotiomycetes</taxon>
        <taxon>Helotiales</taxon>
        <taxon>Sclerotiniaceae</taxon>
        <taxon>Botryotinia</taxon>
    </lineage>
</organism>
<reference evidence="2 3" key="1">
    <citation type="submission" date="2017-12" db="EMBL/GenBank/DDBJ databases">
        <title>Comparative genomics of Botrytis spp.</title>
        <authorList>
            <person name="Valero-Jimenez C.A."/>
            <person name="Tapia P."/>
            <person name="Veloso J."/>
            <person name="Silva-Moreno E."/>
            <person name="Staats M."/>
            <person name="Valdes J.H."/>
            <person name="Van Kan J.A.L."/>
        </authorList>
    </citation>
    <scope>NUCLEOTIDE SEQUENCE [LARGE SCALE GENOMIC DNA]</scope>
    <source>
        <strain evidence="2 3">MUCL11595</strain>
    </source>
</reference>
<proteinExistence type="predicted"/>
<keyword evidence="3" id="KW-1185">Reference proteome</keyword>
<sequence>MCMCLIDFGLVSPVQGKTAEKTRTNRDSGPETGDSDLCRCQRNSVTLRELWSKPERRHSIEALDTDDVHIMMEIRNHEVEKVSGRKIIMVNIAWKRRMKQNKRRMEIG</sequence>